<dbReference type="RefSeq" id="WP_107000549.1">
    <property type="nucleotide sequence ID" value="NZ_JAQDZI010000005.1"/>
</dbReference>
<dbReference type="EMBL" id="PYLO01000002">
    <property type="protein sequence ID" value="PST37414.1"/>
    <property type="molecule type" value="Genomic_DNA"/>
</dbReference>
<comment type="caution">
    <text evidence="1">The sequence shown here is derived from an EMBL/GenBank/DDBJ whole genome shotgun (WGS) entry which is preliminary data.</text>
</comment>
<protein>
    <submittedName>
        <fullName evidence="1">Uncharacterized protein</fullName>
    </submittedName>
</protein>
<dbReference type="Proteomes" id="UP000241048">
    <property type="component" value="Unassembled WGS sequence"/>
</dbReference>
<evidence type="ECO:0000313" key="2">
    <source>
        <dbReference type="Proteomes" id="UP000241048"/>
    </source>
</evidence>
<name>A0A2T3FQ63_9CLOT</name>
<reference evidence="1 2" key="1">
    <citation type="submission" date="2018-03" db="EMBL/GenBank/DDBJ databases">
        <title>Lachnoclostridium SNUG30386 gen.nov., sp.nov., isolated from human faeces.</title>
        <authorList>
            <person name="Seo B."/>
            <person name="Jeon K."/>
            <person name="Ko G."/>
        </authorList>
    </citation>
    <scope>NUCLEOTIDE SEQUENCE [LARGE SCALE GENOMIC DNA]</scope>
    <source>
        <strain evidence="1 2">SNUG30386</strain>
    </source>
</reference>
<accession>A0A2T3FQ63</accession>
<organism evidence="1 2">
    <name type="scientific">Clostridium fessum</name>
    <dbReference type="NCBI Taxonomy" id="2126740"/>
    <lineage>
        <taxon>Bacteria</taxon>
        <taxon>Bacillati</taxon>
        <taxon>Bacillota</taxon>
        <taxon>Clostridia</taxon>
        <taxon>Eubacteriales</taxon>
        <taxon>Clostridiaceae</taxon>
        <taxon>Clostridium</taxon>
    </lineage>
</organism>
<dbReference type="AlphaFoldDB" id="A0A2T3FQ63"/>
<keyword evidence="2" id="KW-1185">Reference proteome</keyword>
<gene>
    <name evidence="1" type="ORF">C7U56_05740</name>
</gene>
<dbReference type="SUPFAM" id="SSF81301">
    <property type="entry name" value="Nucleotidyltransferase"/>
    <property type="match status" value="1"/>
</dbReference>
<dbReference type="InterPro" id="IPR043519">
    <property type="entry name" value="NT_sf"/>
</dbReference>
<evidence type="ECO:0000313" key="1">
    <source>
        <dbReference type="EMBL" id="PST37414.1"/>
    </source>
</evidence>
<sequence>MTKDEFDALLMCCRNDEDILDFARKFIIHGIPYVFNGREDEFFEFRNRIGKHFSIDYYQVYIVGSGKLGFSYLKGTEFNYDSDIDVAIVSEELYDRYLKYIRKFQYDLERSRERLVEREYKNYIKFLKYMAKGWMRPDLLPIKIEGIDLKTNWFDFFNTISYDKSEVGNYKVSAGVYKSYNYLEYYAINSLKEYIQILKVEKETGNE</sequence>
<proteinExistence type="predicted"/>